<feature type="region of interest" description="Disordered" evidence="1">
    <location>
        <begin position="85"/>
        <end position="105"/>
    </location>
</feature>
<dbReference type="Proteomes" id="UP000245698">
    <property type="component" value="Unassembled WGS sequence"/>
</dbReference>
<name>A0A2P9ACX5_9HYPH</name>
<gene>
    <name evidence="2" type="ORF">BQ8482_110919</name>
</gene>
<accession>A0A2P9ACX5</accession>
<reference evidence="3" key="1">
    <citation type="submission" date="2016-12" db="EMBL/GenBank/DDBJ databases">
        <authorList>
            <person name="Brunel B."/>
        </authorList>
    </citation>
    <scope>NUCLEOTIDE SEQUENCE [LARGE SCALE GENOMIC DNA]</scope>
</reference>
<evidence type="ECO:0000256" key="1">
    <source>
        <dbReference type="SAM" id="MobiDB-lite"/>
    </source>
</evidence>
<dbReference type="EMBL" id="FUIG01000013">
    <property type="protein sequence ID" value="SJM28989.1"/>
    <property type="molecule type" value="Genomic_DNA"/>
</dbReference>
<sequence>MARNAALRTLPAGVMVRRSGASENQTLVWALFGAALSSIDKRIYCDIMQHASGYYGRLHRRGMCYVGAQAQMDYRKGCRARGLDRRLRRRQGRSPAENIRQEEGG</sequence>
<protein>
    <submittedName>
        <fullName evidence="2">Uncharacterized protein</fullName>
    </submittedName>
</protein>
<evidence type="ECO:0000313" key="3">
    <source>
        <dbReference type="Proteomes" id="UP000245698"/>
    </source>
</evidence>
<dbReference type="AlphaFoldDB" id="A0A2P9ACX5"/>
<keyword evidence="3" id="KW-1185">Reference proteome</keyword>
<organism evidence="2 3">
    <name type="scientific">Mesorhizobium delmotii</name>
    <dbReference type="NCBI Taxonomy" id="1631247"/>
    <lineage>
        <taxon>Bacteria</taxon>
        <taxon>Pseudomonadati</taxon>
        <taxon>Pseudomonadota</taxon>
        <taxon>Alphaproteobacteria</taxon>
        <taxon>Hyphomicrobiales</taxon>
        <taxon>Phyllobacteriaceae</taxon>
        <taxon>Mesorhizobium</taxon>
    </lineage>
</organism>
<evidence type="ECO:0000313" key="2">
    <source>
        <dbReference type="EMBL" id="SJM28989.1"/>
    </source>
</evidence>
<proteinExistence type="predicted"/>